<dbReference type="PANTHER" id="PTHR43427:SF6">
    <property type="entry name" value="CHLORIDE CHANNEL PROTEIN CLC-E"/>
    <property type="match status" value="1"/>
</dbReference>
<evidence type="ECO:0000256" key="9">
    <source>
        <dbReference type="ARBA" id="ARBA00023303"/>
    </source>
</evidence>
<feature type="transmembrane region" description="Helical" evidence="10">
    <location>
        <begin position="396"/>
        <end position="416"/>
    </location>
</feature>
<reference evidence="11 12" key="1">
    <citation type="journal article" date="2014" name="BMC Genomics">
        <title>Comparison of environmental and isolate Sulfobacillus genomes reveals diverse carbon, sulfur, nitrogen, and hydrogen metabolisms.</title>
        <authorList>
            <person name="Justice N.B."/>
            <person name="Norman A."/>
            <person name="Brown C.T."/>
            <person name="Singh A."/>
            <person name="Thomas B.C."/>
            <person name="Banfield J.F."/>
        </authorList>
    </citation>
    <scope>NUCLEOTIDE SEQUENCE [LARGE SCALE GENOMIC DNA]</scope>
    <source>
        <strain evidence="11">AMDSBA4</strain>
    </source>
</reference>
<feature type="transmembrane region" description="Helical" evidence="10">
    <location>
        <begin position="305"/>
        <end position="327"/>
    </location>
</feature>
<keyword evidence="2" id="KW-0813">Transport</keyword>
<evidence type="ECO:0000256" key="4">
    <source>
        <dbReference type="ARBA" id="ARBA00022989"/>
    </source>
</evidence>
<name>A0A2T2WQX6_9FIRM</name>
<feature type="transmembrane region" description="Helical" evidence="10">
    <location>
        <begin position="333"/>
        <end position="352"/>
    </location>
</feature>
<dbReference type="InterPro" id="IPR050368">
    <property type="entry name" value="ClC-type_chloride_channel"/>
</dbReference>
<feature type="transmembrane region" description="Helical" evidence="10">
    <location>
        <begin position="159"/>
        <end position="182"/>
    </location>
</feature>
<evidence type="ECO:0000256" key="7">
    <source>
        <dbReference type="ARBA" id="ARBA00023173"/>
    </source>
</evidence>
<dbReference type="CDD" id="cd00400">
    <property type="entry name" value="Voltage_gated_ClC"/>
    <property type="match status" value="1"/>
</dbReference>
<comment type="caution">
    <text evidence="11">The sequence shown here is derived from an EMBL/GenBank/DDBJ whole genome shotgun (WGS) entry which is preliminary data.</text>
</comment>
<dbReference type="Gene3D" id="1.10.3080.10">
    <property type="entry name" value="Clc chloride channel"/>
    <property type="match status" value="1"/>
</dbReference>
<dbReference type="InterPro" id="IPR001807">
    <property type="entry name" value="ClC"/>
</dbReference>
<evidence type="ECO:0000256" key="8">
    <source>
        <dbReference type="ARBA" id="ARBA00023214"/>
    </source>
</evidence>
<keyword evidence="4 10" id="KW-1133">Transmembrane helix</keyword>
<evidence type="ECO:0000256" key="3">
    <source>
        <dbReference type="ARBA" id="ARBA00022692"/>
    </source>
</evidence>
<evidence type="ECO:0000256" key="5">
    <source>
        <dbReference type="ARBA" id="ARBA00023065"/>
    </source>
</evidence>
<feature type="transmembrane region" description="Helical" evidence="10">
    <location>
        <begin position="188"/>
        <end position="210"/>
    </location>
</feature>
<evidence type="ECO:0000313" key="11">
    <source>
        <dbReference type="EMBL" id="PSR24636.1"/>
    </source>
</evidence>
<keyword evidence="5" id="KW-0406">Ion transport</keyword>
<keyword evidence="9" id="KW-0407">Ion channel</keyword>
<organism evidence="11 12">
    <name type="scientific">Sulfobacillus benefaciens</name>
    <dbReference type="NCBI Taxonomy" id="453960"/>
    <lineage>
        <taxon>Bacteria</taxon>
        <taxon>Bacillati</taxon>
        <taxon>Bacillota</taxon>
        <taxon>Clostridia</taxon>
        <taxon>Eubacteriales</taxon>
        <taxon>Clostridiales Family XVII. Incertae Sedis</taxon>
        <taxon>Sulfobacillus</taxon>
    </lineage>
</organism>
<dbReference type="EMBL" id="PXYW01000171">
    <property type="protein sequence ID" value="PSR24636.1"/>
    <property type="molecule type" value="Genomic_DNA"/>
</dbReference>
<evidence type="ECO:0000256" key="2">
    <source>
        <dbReference type="ARBA" id="ARBA00022448"/>
    </source>
</evidence>
<accession>A0A2T2WQX6</accession>
<dbReference type="Pfam" id="PF00654">
    <property type="entry name" value="Voltage_CLC"/>
    <property type="match status" value="1"/>
</dbReference>
<gene>
    <name evidence="11" type="ORF">C7B46_20980</name>
</gene>
<dbReference type="AlphaFoldDB" id="A0A2T2WQX6"/>
<proteinExistence type="predicted"/>
<evidence type="ECO:0000256" key="1">
    <source>
        <dbReference type="ARBA" id="ARBA00004141"/>
    </source>
</evidence>
<evidence type="ECO:0000256" key="10">
    <source>
        <dbReference type="SAM" id="Phobius"/>
    </source>
</evidence>
<sequence>MVKALPDLPMNRQHQWETLVILGLAMITGVVGGLGAILFRLMIGWAHAVLVGDVGLTLAKSNTVLIAVVPAIGLVLVNLISHYLAREVKGHGVPQILEALALRGGKIRPRVGIFGIIAPAITIGAGGSVGREGPIALIGASFGSSMGQALKLSDKYTSLLLACGSAAGIGATFNAPIAGGFFGLEIVLGTYAMGAMVPVFLASVTGVTVFDSIMGGGAILATPPYHVINHFALLFMMGLGILTALIGFLYTRGLTASEDFFDRMKIPFWVKGVLGGLFVGAAGLLMPQILGVGYPTMHLALDGRIVLGSLALLFVGKYFATIVTIGAGGSGGVFAPSLFIGGMFGGLFGAVLHGISANLAPHPAIYAVAGMAALFSASAQAPFVAITILLEITGDYHLTAPVMAAASVSYLVYSFLTRDSMYTVKLTRRGIRILRGNDVRPTESVSVMAAVESYQERQISETMPVHEAYALLLARVEEPWLVVVNQRQQPVGWITLEMLLRQDSQLGQDTPVGRVASRWPAVIHSQSSL</sequence>
<dbReference type="InterPro" id="IPR014743">
    <property type="entry name" value="Cl-channel_core"/>
</dbReference>
<dbReference type="Proteomes" id="UP000242972">
    <property type="component" value="Unassembled WGS sequence"/>
</dbReference>
<evidence type="ECO:0008006" key="13">
    <source>
        <dbReference type="Google" id="ProtNLM"/>
    </source>
</evidence>
<comment type="subcellular location">
    <subcellularLocation>
        <location evidence="1">Membrane</location>
        <topology evidence="1">Multi-pass membrane protein</topology>
    </subcellularLocation>
</comment>
<feature type="transmembrane region" description="Helical" evidence="10">
    <location>
        <begin position="231"/>
        <end position="250"/>
    </location>
</feature>
<dbReference type="GO" id="GO:0034707">
    <property type="term" value="C:chloride channel complex"/>
    <property type="evidence" value="ECO:0007669"/>
    <property type="project" value="UniProtKB-KW"/>
</dbReference>
<feature type="transmembrane region" description="Helical" evidence="10">
    <location>
        <begin position="270"/>
        <end position="293"/>
    </location>
</feature>
<evidence type="ECO:0000256" key="6">
    <source>
        <dbReference type="ARBA" id="ARBA00023136"/>
    </source>
</evidence>
<dbReference type="SUPFAM" id="SSF81340">
    <property type="entry name" value="Clc chloride channel"/>
    <property type="match status" value="1"/>
</dbReference>
<protein>
    <recommendedName>
        <fullName evidence="13">Chloride channel protein</fullName>
    </recommendedName>
</protein>
<keyword evidence="6 10" id="KW-0472">Membrane</keyword>
<keyword evidence="8" id="KW-0868">Chloride</keyword>
<dbReference type="GO" id="GO:0005254">
    <property type="term" value="F:chloride channel activity"/>
    <property type="evidence" value="ECO:0007669"/>
    <property type="project" value="UniProtKB-KW"/>
</dbReference>
<feature type="transmembrane region" description="Helical" evidence="10">
    <location>
        <begin position="20"/>
        <end position="43"/>
    </location>
</feature>
<keyword evidence="7" id="KW-0869">Chloride channel</keyword>
<evidence type="ECO:0000313" key="12">
    <source>
        <dbReference type="Proteomes" id="UP000242972"/>
    </source>
</evidence>
<dbReference type="PANTHER" id="PTHR43427">
    <property type="entry name" value="CHLORIDE CHANNEL PROTEIN CLC-E"/>
    <property type="match status" value="1"/>
</dbReference>
<feature type="transmembrane region" description="Helical" evidence="10">
    <location>
        <begin position="63"/>
        <end position="85"/>
    </location>
</feature>
<keyword evidence="3 10" id="KW-0812">Transmembrane</keyword>
<dbReference type="PRINTS" id="PR00762">
    <property type="entry name" value="CLCHANNEL"/>
</dbReference>
<feature type="transmembrane region" description="Helical" evidence="10">
    <location>
        <begin position="364"/>
        <end position="390"/>
    </location>
</feature>
<feature type="non-terminal residue" evidence="11">
    <location>
        <position position="529"/>
    </location>
</feature>